<feature type="transmembrane region" description="Helical" evidence="7">
    <location>
        <begin position="518"/>
        <end position="537"/>
    </location>
</feature>
<dbReference type="Pfam" id="PF03105">
    <property type="entry name" value="SPX"/>
    <property type="match status" value="2"/>
</dbReference>
<feature type="transmembrane region" description="Helical" evidence="7">
    <location>
        <begin position="557"/>
        <end position="581"/>
    </location>
</feature>
<keyword evidence="3 7" id="KW-0812">Transmembrane</keyword>
<evidence type="ECO:0000313" key="10">
    <source>
        <dbReference type="Proteomes" id="UP000242875"/>
    </source>
</evidence>
<dbReference type="OrthoDB" id="10260443at2759"/>
<reference evidence="9 10" key="1">
    <citation type="journal article" date="2017" name="Mycologia">
        <title>Bifiguratus adelaidae, gen. et sp. nov., a new member of Mucoromycotina in endophytic and soil-dwelling habitats.</title>
        <authorList>
            <person name="Torres-Cruz T.J."/>
            <person name="Billingsley Tobias T.L."/>
            <person name="Almatruk M."/>
            <person name="Hesse C."/>
            <person name="Kuske C.R."/>
            <person name="Desiro A."/>
            <person name="Benucci G.M."/>
            <person name="Bonito G."/>
            <person name="Stajich J.E."/>
            <person name="Dunlap C."/>
            <person name="Arnold A.E."/>
            <person name="Porras-Alfaro A."/>
        </authorList>
    </citation>
    <scope>NUCLEOTIDE SEQUENCE [LARGE SCALE GENOMIC DNA]</scope>
    <source>
        <strain evidence="9 10">AZ0501</strain>
    </source>
</reference>
<feature type="transmembrane region" description="Helical" evidence="7">
    <location>
        <begin position="602"/>
        <end position="621"/>
    </location>
</feature>
<keyword evidence="10" id="KW-1185">Reference proteome</keyword>
<feature type="transmembrane region" description="Helical" evidence="7">
    <location>
        <begin position="633"/>
        <end position="651"/>
    </location>
</feature>
<comment type="subcellular location">
    <subcellularLocation>
        <location evidence="1">Membrane</location>
        <topology evidence="1">Multi-pass membrane protein</topology>
    </subcellularLocation>
</comment>
<feature type="transmembrane region" description="Helical" evidence="7">
    <location>
        <begin position="701"/>
        <end position="730"/>
    </location>
</feature>
<dbReference type="EMBL" id="MVBO01000073">
    <property type="protein sequence ID" value="OZJ03698.1"/>
    <property type="molecule type" value="Genomic_DNA"/>
</dbReference>
<dbReference type="InterPro" id="IPR004331">
    <property type="entry name" value="SPX_dom"/>
</dbReference>
<dbReference type="GO" id="GO:0006797">
    <property type="term" value="P:polyphosphate metabolic process"/>
    <property type="evidence" value="ECO:0007669"/>
    <property type="project" value="TreeGrafter"/>
</dbReference>
<protein>
    <recommendedName>
        <fullName evidence="8">SPX domain-containing protein</fullName>
    </recommendedName>
</protein>
<dbReference type="Pfam" id="PF03600">
    <property type="entry name" value="CitMHS"/>
    <property type="match status" value="1"/>
</dbReference>
<evidence type="ECO:0000256" key="7">
    <source>
        <dbReference type="SAM" id="Phobius"/>
    </source>
</evidence>
<feature type="transmembrane region" description="Helical" evidence="7">
    <location>
        <begin position="790"/>
        <end position="811"/>
    </location>
</feature>
<evidence type="ECO:0000313" key="9">
    <source>
        <dbReference type="EMBL" id="OZJ03698.1"/>
    </source>
</evidence>
<dbReference type="GO" id="GO:0005886">
    <property type="term" value="C:plasma membrane"/>
    <property type="evidence" value="ECO:0007669"/>
    <property type="project" value="TreeGrafter"/>
</dbReference>
<evidence type="ECO:0000256" key="2">
    <source>
        <dbReference type="ARBA" id="ARBA00022448"/>
    </source>
</evidence>
<evidence type="ECO:0000256" key="3">
    <source>
        <dbReference type="ARBA" id="ARBA00022692"/>
    </source>
</evidence>
<sequence length="813" mass="89389">MKFSHQLQFNAVPDWADYYLAYSNIKKLAYQIEKDLFSGVEEARDAEVDERTSLLDSSARANAVFVPALDKELNKIVKFYEKKEKELFAEEKKLAEDIEAYESAHPFMNSSIVGSGYFAGTTVHDTPQSQELGTPSGSAKDPFHPQPRRPSRSLSGTWPSSEFFHDTGMPPNIPGQNRPDTDPSNKSINSEFDGKDDEDNERANLKRRIIDLYVLTTELRSYVNLNQTAFTKITKKYDKVTYNTLKSTYIPNQVLTTHPFKAATKEALAHAITEIEYMYVSLTDMEPDLAVDELKTHLREHIVWERNTIWRDMIGQERKANAVKRKKESKALNIPYVGPVSRETIQQVVTLAGCLAIFIGLLFAPWFDTVEQTYCFAILVLASLLWATETVPLFVTALTVPLLVVCLGVMKTDDGNSRLPAPDATKKIFGTMFSPVIMLLLGGFAIAAALSKYGIAKGIATVVLSHAGQRPSRVLLATMLVATIASMWISNVAAPVLCFSLIQASLPILRTLPNNSSFGPCLILGIALASNVGGMASPISSPQNIIAIANMNPPPTWLQWFCIAIPICMLADIIIWLLLLWSYRPERSTPQIHTIRPSKDPITIPQVFISIVTVGTIVLWCMEHSFESVFGDMGIIAILPLIAFFGTGILTKEDYNNFLWTVITLAMGGIAMGKAVESSGLLRYIASQIQDVVQGLNPFEVFFIFGCLVLCVTTFISHTVGALIILPIVAEVGAGLPDPHPRLLVMGAALICSAAMGLPVSGFPNMNAIMLENEMGTPYLTTLDFLKNGVPSSILTTLIVVTVGYGLMTLLGF</sequence>
<dbReference type="PANTHER" id="PTHR10283:SF92">
    <property type="entry name" value="LOW-AFFINITY PHOSPHATE TRANSPORTER PHO91"/>
    <property type="match status" value="1"/>
</dbReference>
<dbReference type="GO" id="GO:0005315">
    <property type="term" value="F:phosphate transmembrane transporter activity"/>
    <property type="evidence" value="ECO:0007669"/>
    <property type="project" value="TreeGrafter"/>
</dbReference>
<evidence type="ECO:0000256" key="4">
    <source>
        <dbReference type="ARBA" id="ARBA00022989"/>
    </source>
</evidence>
<evidence type="ECO:0000256" key="1">
    <source>
        <dbReference type="ARBA" id="ARBA00004141"/>
    </source>
</evidence>
<proteinExistence type="predicted"/>
<evidence type="ECO:0000256" key="6">
    <source>
        <dbReference type="SAM" id="MobiDB-lite"/>
    </source>
</evidence>
<keyword evidence="4 7" id="KW-1133">Transmembrane helix</keyword>
<comment type="caution">
    <text evidence="9">The sequence shown here is derived from an EMBL/GenBank/DDBJ whole genome shotgun (WGS) entry which is preliminary data.</text>
</comment>
<feature type="transmembrane region" description="Helical" evidence="7">
    <location>
        <begin position="742"/>
        <end position="763"/>
    </location>
</feature>
<feature type="region of interest" description="Disordered" evidence="6">
    <location>
        <begin position="121"/>
        <end position="200"/>
    </location>
</feature>
<feature type="compositionally biased region" description="Polar residues" evidence="6">
    <location>
        <begin position="123"/>
        <end position="137"/>
    </location>
</feature>
<evidence type="ECO:0000256" key="5">
    <source>
        <dbReference type="ARBA" id="ARBA00023136"/>
    </source>
</evidence>
<dbReference type="GO" id="GO:0006817">
    <property type="term" value="P:phosphate ion transport"/>
    <property type="evidence" value="ECO:0007669"/>
    <property type="project" value="TreeGrafter"/>
</dbReference>
<dbReference type="CDD" id="cd01115">
    <property type="entry name" value="SLC13_permease"/>
    <property type="match status" value="1"/>
</dbReference>
<feature type="transmembrane region" description="Helical" evidence="7">
    <location>
        <begin position="348"/>
        <end position="367"/>
    </location>
</feature>
<dbReference type="InterPro" id="IPR004680">
    <property type="entry name" value="Cit_transptr-like_dom"/>
</dbReference>
<feature type="transmembrane region" description="Helical" evidence="7">
    <location>
        <begin position="379"/>
        <end position="407"/>
    </location>
</feature>
<feature type="transmembrane region" description="Helical" evidence="7">
    <location>
        <begin position="658"/>
        <end position="676"/>
    </location>
</feature>
<keyword evidence="2" id="KW-0813">Transport</keyword>
<dbReference type="CDD" id="cd14478">
    <property type="entry name" value="SPX_PHO87_PHO90_like"/>
    <property type="match status" value="1"/>
</dbReference>
<evidence type="ECO:0000259" key="8">
    <source>
        <dbReference type="PROSITE" id="PS51382"/>
    </source>
</evidence>
<dbReference type="AlphaFoldDB" id="A0A261XZE9"/>
<organism evidence="9 10">
    <name type="scientific">Bifiguratus adelaidae</name>
    <dbReference type="NCBI Taxonomy" id="1938954"/>
    <lineage>
        <taxon>Eukaryota</taxon>
        <taxon>Fungi</taxon>
        <taxon>Fungi incertae sedis</taxon>
        <taxon>Mucoromycota</taxon>
        <taxon>Mucoromycotina</taxon>
        <taxon>Endogonomycetes</taxon>
        <taxon>Endogonales</taxon>
        <taxon>Endogonales incertae sedis</taxon>
        <taxon>Bifiguratus</taxon>
    </lineage>
</organism>
<name>A0A261XZE9_9FUNG</name>
<feature type="domain" description="SPX" evidence="8">
    <location>
        <begin position="1"/>
        <end position="251"/>
    </location>
</feature>
<dbReference type="Proteomes" id="UP000242875">
    <property type="component" value="Unassembled WGS sequence"/>
</dbReference>
<dbReference type="PROSITE" id="PS51382">
    <property type="entry name" value="SPX"/>
    <property type="match status" value="1"/>
</dbReference>
<dbReference type="PANTHER" id="PTHR10283">
    <property type="entry name" value="SOLUTE CARRIER FAMILY 13 MEMBER"/>
    <property type="match status" value="1"/>
</dbReference>
<accession>A0A261XZE9</accession>
<gene>
    <name evidence="9" type="ORF">BZG36_03498</name>
</gene>
<feature type="transmembrane region" description="Helical" evidence="7">
    <location>
        <begin position="428"/>
        <end position="455"/>
    </location>
</feature>
<keyword evidence="5 7" id="KW-0472">Membrane</keyword>
<feature type="transmembrane region" description="Helical" evidence="7">
    <location>
        <begin position="475"/>
        <end position="506"/>
    </location>
</feature>